<evidence type="ECO:0000256" key="1">
    <source>
        <dbReference type="SAM" id="Phobius"/>
    </source>
</evidence>
<reference evidence="2" key="1">
    <citation type="submission" date="2018-05" db="EMBL/GenBank/DDBJ databases">
        <authorList>
            <person name="Lanie J.A."/>
            <person name="Ng W.-L."/>
            <person name="Kazmierczak K.M."/>
            <person name="Andrzejewski T.M."/>
            <person name="Davidsen T.M."/>
            <person name="Wayne K.J."/>
            <person name="Tettelin H."/>
            <person name="Glass J.I."/>
            <person name="Rusch D."/>
            <person name="Podicherti R."/>
            <person name="Tsui H.-C.T."/>
            <person name="Winkler M.E."/>
        </authorList>
    </citation>
    <scope>NUCLEOTIDE SEQUENCE</scope>
</reference>
<name>A0A381PKD3_9ZZZZ</name>
<proteinExistence type="predicted"/>
<accession>A0A381PKD3</accession>
<dbReference type="AlphaFoldDB" id="A0A381PKD3"/>
<dbReference type="EMBL" id="UINC01000989">
    <property type="protein sequence ID" value="SUZ66637.1"/>
    <property type="molecule type" value="Genomic_DNA"/>
</dbReference>
<feature type="transmembrane region" description="Helical" evidence="1">
    <location>
        <begin position="32"/>
        <end position="53"/>
    </location>
</feature>
<gene>
    <name evidence="2" type="ORF">METZ01_LOCUS19491</name>
</gene>
<sequence length="72" mass="8297">MKNLFIKILRWGLRLHSLFHIIEFSSAIMESAYLTALIAFTAALIEILASIYLPREHIHFKGVISDVHEKCD</sequence>
<protein>
    <submittedName>
        <fullName evidence="2">Uncharacterized protein</fullName>
    </submittedName>
</protein>
<keyword evidence="1" id="KW-1133">Transmembrane helix</keyword>
<evidence type="ECO:0000313" key="2">
    <source>
        <dbReference type="EMBL" id="SUZ66637.1"/>
    </source>
</evidence>
<keyword evidence="1" id="KW-0472">Membrane</keyword>
<organism evidence="2">
    <name type="scientific">marine metagenome</name>
    <dbReference type="NCBI Taxonomy" id="408172"/>
    <lineage>
        <taxon>unclassified sequences</taxon>
        <taxon>metagenomes</taxon>
        <taxon>ecological metagenomes</taxon>
    </lineage>
</organism>
<keyword evidence="1" id="KW-0812">Transmembrane</keyword>